<name>A0A5R8WQJ4_9BACT</name>
<evidence type="ECO:0000259" key="2">
    <source>
        <dbReference type="Pfam" id="PF13568"/>
    </source>
</evidence>
<evidence type="ECO:0000313" key="3">
    <source>
        <dbReference type="EMBL" id="TLM92241.1"/>
    </source>
</evidence>
<evidence type="ECO:0000256" key="1">
    <source>
        <dbReference type="SAM" id="SignalP"/>
    </source>
</evidence>
<dbReference type="EMBL" id="VAJM01000005">
    <property type="protein sequence ID" value="TLM92241.1"/>
    <property type="molecule type" value="Genomic_DNA"/>
</dbReference>
<accession>A0A5R8WQJ4</accession>
<proteinExistence type="predicted"/>
<dbReference type="AlphaFoldDB" id="A0A5R8WQJ4"/>
<reference evidence="3 4" key="1">
    <citation type="submission" date="2019-05" db="EMBL/GenBank/DDBJ databases">
        <title>Hymenobacter edaphi sp. nov., isolated from abandoned arsenic-contaminated farmland soil.</title>
        <authorList>
            <person name="Nie L."/>
        </authorList>
    </citation>
    <scope>NUCLEOTIDE SEQUENCE [LARGE SCALE GENOMIC DNA]</scope>
    <source>
        <strain evidence="3 4">1-3-3-8</strain>
    </source>
</reference>
<sequence length="245" mass="26424">MHKLPMPHFSPIAAVLLSAALFPAAAQAQAQFTFGPRVGAGLSTLKLAAPLPAGARVRPLPAYQLGVMTQLRYHSVAVQSGLLYSTRGSQASSKYSFTAGQRTVEASSSSRVRYTYLEVPLHLAYSPAAARGLQVFAGPYGSVGVGGRQHAEFQQFDEQGNYLGTQVNDSPVSYAGIIFQTSGPRTFDYGLNAGLGYERGRWLAQAQYSWGLSNLYAATKTDELRQYHRAASVTLTYWLLAPAKP</sequence>
<gene>
    <name evidence="3" type="ORF">FDY95_12435</name>
</gene>
<comment type="caution">
    <text evidence="3">The sequence shown here is derived from an EMBL/GenBank/DDBJ whole genome shotgun (WGS) entry which is preliminary data.</text>
</comment>
<keyword evidence="4" id="KW-1185">Reference proteome</keyword>
<dbReference type="Proteomes" id="UP000305517">
    <property type="component" value="Unassembled WGS sequence"/>
</dbReference>
<dbReference type="Pfam" id="PF13568">
    <property type="entry name" value="OMP_b-brl_2"/>
    <property type="match status" value="1"/>
</dbReference>
<protein>
    <submittedName>
        <fullName evidence="3">PorT family protein</fullName>
    </submittedName>
</protein>
<feature type="signal peptide" evidence="1">
    <location>
        <begin position="1"/>
        <end position="28"/>
    </location>
</feature>
<evidence type="ECO:0000313" key="4">
    <source>
        <dbReference type="Proteomes" id="UP000305517"/>
    </source>
</evidence>
<feature type="chain" id="PRO_5024362424" evidence="1">
    <location>
        <begin position="29"/>
        <end position="245"/>
    </location>
</feature>
<dbReference type="InterPro" id="IPR025665">
    <property type="entry name" value="Beta-barrel_OMP_2"/>
</dbReference>
<keyword evidence="1" id="KW-0732">Signal</keyword>
<dbReference type="OrthoDB" id="949314at2"/>
<organism evidence="3 4">
    <name type="scientific">Hymenobacter jeollabukensis</name>
    <dbReference type="NCBI Taxonomy" id="2025313"/>
    <lineage>
        <taxon>Bacteria</taxon>
        <taxon>Pseudomonadati</taxon>
        <taxon>Bacteroidota</taxon>
        <taxon>Cytophagia</taxon>
        <taxon>Cytophagales</taxon>
        <taxon>Hymenobacteraceae</taxon>
        <taxon>Hymenobacter</taxon>
    </lineage>
</organism>
<feature type="domain" description="Outer membrane protein beta-barrel" evidence="2">
    <location>
        <begin position="27"/>
        <end position="215"/>
    </location>
</feature>
<dbReference type="RefSeq" id="WP_138078097.1">
    <property type="nucleotide sequence ID" value="NZ_VAJM01000005.1"/>
</dbReference>